<accession>A0A6C0ASY4</accession>
<proteinExistence type="predicted"/>
<name>A0A6C0ASY4_9ZZZZ</name>
<evidence type="ECO:0000256" key="1">
    <source>
        <dbReference type="SAM" id="MobiDB-lite"/>
    </source>
</evidence>
<sequence length="117" mass="13810">MASLTESSLIYDSYNQNNSNSSNSSPNNSNSNKNNWYDRVYLCVENKGDTQSIGKFHCYPFDSYEKADKYSKIISIYQNNKIRHTMVPMCKWIPNRFHAYFLNKTLKNMYWTGVKMM</sequence>
<dbReference type="EMBL" id="MN740766">
    <property type="protein sequence ID" value="QHS82411.1"/>
    <property type="molecule type" value="Genomic_DNA"/>
</dbReference>
<feature type="region of interest" description="Disordered" evidence="1">
    <location>
        <begin position="13"/>
        <end position="33"/>
    </location>
</feature>
<protein>
    <submittedName>
        <fullName evidence="2">Uncharacterized protein</fullName>
    </submittedName>
</protein>
<dbReference type="AlphaFoldDB" id="A0A6C0ASY4"/>
<organism evidence="2">
    <name type="scientific">viral metagenome</name>
    <dbReference type="NCBI Taxonomy" id="1070528"/>
    <lineage>
        <taxon>unclassified sequences</taxon>
        <taxon>metagenomes</taxon>
        <taxon>organismal metagenomes</taxon>
    </lineage>
</organism>
<reference evidence="2" key="1">
    <citation type="journal article" date="2020" name="Nature">
        <title>Giant virus diversity and host interactions through global metagenomics.</title>
        <authorList>
            <person name="Schulz F."/>
            <person name="Roux S."/>
            <person name="Paez-Espino D."/>
            <person name="Jungbluth S."/>
            <person name="Walsh D.A."/>
            <person name="Denef V.J."/>
            <person name="McMahon K.D."/>
            <person name="Konstantinidis K.T."/>
            <person name="Eloe-Fadrosh E.A."/>
            <person name="Kyrpides N.C."/>
            <person name="Woyke T."/>
        </authorList>
    </citation>
    <scope>NUCLEOTIDE SEQUENCE</scope>
    <source>
        <strain evidence="2">GVMAG-S-1101165-79</strain>
    </source>
</reference>
<evidence type="ECO:0000313" key="2">
    <source>
        <dbReference type="EMBL" id="QHS82411.1"/>
    </source>
</evidence>